<dbReference type="Gene3D" id="2.40.50.1020">
    <property type="entry name" value="LytTr DNA-binding domain"/>
    <property type="match status" value="1"/>
</dbReference>
<evidence type="ECO:0000259" key="1">
    <source>
        <dbReference type="PROSITE" id="PS50930"/>
    </source>
</evidence>
<feature type="domain" description="HTH LytTR-type" evidence="1">
    <location>
        <begin position="6"/>
        <end position="107"/>
    </location>
</feature>
<dbReference type="KEGG" id="chih:GWR21_25215"/>
<dbReference type="Pfam" id="PF04397">
    <property type="entry name" value="LytTR"/>
    <property type="match status" value="1"/>
</dbReference>
<dbReference type="GO" id="GO:0003677">
    <property type="term" value="F:DNA binding"/>
    <property type="evidence" value="ECO:0007669"/>
    <property type="project" value="InterPro"/>
</dbReference>
<dbReference type="EMBL" id="CP048113">
    <property type="protein sequence ID" value="QHS62759.1"/>
    <property type="molecule type" value="Genomic_DNA"/>
</dbReference>
<sequence length="121" mass="14189">MSIERILIPYQDKIYVVAYAAVLFFKSDNYYTHVYLTDGRNYVISKSLSKLEKEVQHPIFIRVSQSFLVNRNFINSIDKKKKEISITDKHQLPFTVSVKKLVELIRQDLTLPTPLHDTTEI</sequence>
<dbReference type="GO" id="GO:0000156">
    <property type="term" value="F:phosphorelay response regulator activity"/>
    <property type="evidence" value="ECO:0007669"/>
    <property type="project" value="InterPro"/>
</dbReference>
<protein>
    <submittedName>
        <fullName evidence="2">LytTR family transcriptional regulator</fullName>
    </submittedName>
</protein>
<name>A0A6B9ZLR7_9BACT</name>
<reference evidence="2 3" key="1">
    <citation type="submission" date="2020-01" db="EMBL/GenBank/DDBJ databases">
        <title>Complete genome sequence of Chitinophaga sp. H33E-04 isolated from quinoa roots.</title>
        <authorList>
            <person name="Weon H.-Y."/>
            <person name="Lee S.A."/>
        </authorList>
    </citation>
    <scope>NUCLEOTIDE SEQUENCE [LARGE SCALE GENOMIC DNA]</scope>
    <source>
        <strain evidence="2 3">H33E-04</strain>
    </source>
</reference>
<dbReference type="InterPro" id="IPR046947">
    <property type="entry name" value="LytR-like"/>
</dbReference>
<dbReference type="PANTHER" id="PTHR37299:SF1">
    <property type="entry name" value="STAGE 0 SPORULATION PROTEIN A HOMOLOG"/>
    <property type="match status" value="1"/>
</dbReference>
<dbReference type="AlphaFoldDB" id="A0A6B9ZLR7"/>
<keyword evidence="3" id="KW-1185">Reference proteome</keyword>
<proteinExistence type="predicted"/>
<dbReference type="Proteomes" id="UP000476411">
    <property type="component" value="Chromosome"/>
</dbReference>
<dbReference type="PROSITE" id="PS50930">
    <property type="entry name" value="HTH_LYTTR"/>
    <property type="match status" value="1"/>
</dbReference>
<evidence type="ECO:0000313" key="3">
    <source>
        <dbReference type="Proteomes" id="UP000476411"/>
    </source>
</evidence>
<dbReference type="RefSeq" id="WP_162334472.1">
    <property type="nucleotide sequence ID" value="NZ_CP048113.1"/>
</dbReference>
<organism evidence="2 3">
    <name type="scientific">Chitinophaga agri</name>
    <dbReference type="NCBI Taxonomy" id="2703787"/>
    <lineage>
        <taxon>Bacteria</taxon>
        <taxon>Pseudomonadati</taxon>
        <taxon>Bacteroidota</taxon>
        <taxon>Chitinophagia</taxon>
        <taxon>Chitinophagales</taxon>
        <taxon>Chitinophagaceae</taxon>
        <taxon>Chitinophaga</taxon>
    </lineage>
</organism>
<evidence type="ECO:0000313" key="2">
    <source>
        <dbReference type="EMBL" id="QHS62759.1"/>
    </source>
</evidence>
<accession>A0A6B9ZLR7</accession>
<dbReference type="SMART" id="SM00850">
    <property type="entry name" value="LytTR"/>
    <property type="match status" value="1"/>
</dbReference>
<dbReference type="InterPro" id="IPR007492">
    <property type="entry name" value="LytTR_DNA-bd_dom"/>
</dbReference>
<gene>
    <name evidence="2" type="ORF">GWR21_25215</name>
</gene>
<dbReference type="PANTHER" id="PTHR37299">
    <property type="entry name" value="TRANSCRIPTIONAL REGULATOR-RELATED"/>
    <property type="match status" value="1"/>
</dbReference>